<dbReference type="Gene3D" id="2.60.120.260">
    <property type="entry name" value="Galactose-binding domain-like"/>
    <property type="match status" value="1"/>
</dbReference>
<dbReference type="Pfam" id="PF13385">
    <property type="entry name" value="Laminin_G_3"/>
    <property type="match status" value="1"/>
</dbReference>
<name>A0A7D9I435_PARCT</name>
<dbReference type="InterPro" id="IPR038877">
    <property type="entry name" value="THSD1"/>
</dbReference>
<protein>
    <submittedName>
        <fullName evidence="2">Uncharacterized protein</fullName>
    </submittedName>
</protein>
<dbReference type="Pfam" id="PF00754">
    <property type="entry name" value="F5_F8_type_C"/>
    <property type="match status" value="1"/>
</dbReference>
<comment type="caution">
    <text evidence="2">The sequence shown here is derived from an EMBL/GenBank/DDBJ whole genome shotgun (WGS) entry which is preliminary data.</text>
</comment>
<dbReference type="PROSITE" id="PS50022">
    <property type="entry name" value="FA58C_3"/>
    <property type="match status" value="1"/>
</dbReference>
<evidence type="ECO:0000256" key="1">
    <source>
        <dbReference type="ARBA" id="ARBA00023157"/>
    </source>
</evidence>
<reference evidence="2" key="1">
    <citation type="submission" date="2020-04" db="EMBL/GenBank/DDBJ databases">
        <authorList>
            <person name="Alioto T."/>
            <person name="Alioto T."/>
            <person name="Gomez Garrido J."/>
        </authorList>
    </citation>
    <scope>NUCLEOTIDE SEQUENCE</scope>
    <source>
        <strain evidence="2">A484AB</strain>
    </source>
</reference>
<feature type="non-terminal residue" evidence="2">
    <location>
        <position position="1"/>
    </location>
</feature>
<dbReference type="InterPro" id="IPR013320">
    <property type="entry name" value="ConA-like_dom_sf"/>
</dbReference>
<proteinExistence type="predicted"/>
<evidence type="ECO:0000313" key="3">
    <source>
        <dbReference type="Proteomes" id="UP001152795"/>
    </source>
</evidence>
<dbReference type="InterPro" id="IPR006624">
    <property type="entry name" value="Beta-propeller_rpt_TECPR"/>
</dbReference>
<accession>A0A7D9I435</accession>
<evidence type="ECO:0000313" key="2">
    <source>
        <dbReference type="EMBL" id="CAB3997125.1"/>
    </source>
</evidence>
<dbReference type="InterPro" id="IPR036383">
    <property type="entry name" value="TSP1_rpt_sf"/>
</dbReference>
<organism evidence="2 3">
    <name type="scientific">Paramuricea clavata</name>
    <name type="common">Red gorgonian</name>
    <name type="synonym">Violescent sea-whip</name>
    <dbReference type="NCBI Taxonomy" id="317549"/>
    <lineage>
        <taxon>Eukaryota</taxon>
        <taxon>Metazoa</taxon>
        <taxon>Cnidaria</taxon>
        <taxon>Anthozoa</taxon>
        <taxon>Octocorallia</taxon>
        <taxon>Malacalcyonacea</taxon>
        <taxon>Plexauridae</taxon>
        <taxon>Paramuricea</taxon>
    </lineage>
</organism>
<dbReference type="GO" id="GO:0071944">
    <property type="term" value="C:cell periphery"/>
    <property type="evidence" value="ECO:0007669"/>
    <property type="project" value="TreeGrafter"/>
</dbReference>
<dbReference type="EMBL" id="CACRXK020003030">
    <property type="protein sequence ID" value="CAB3997125.1"/>
    <property type="molecule type" value="Genomic_DNA"/>
</dbReference>
<keyword evidence="3" id="KW-1185">Reference proteome</keyword>
<dbReference type="Gene3D" id="2.20.100.10">
    <property type="entry name" value="Thrombospondin type-1 (TSP1) repeat"/>
    <property type="match status" value="1"/>
</dbReference>
<dbReference type="InterPro" id="IPR008979">
    <property type="entry name" value="Galactose-bd-like_sf"/>
</dbReference>
<gene>
    <name evidence="2" type="ORF">PACLA_8A084513</name>
</gene>
<keyword evidence="1" id="KW-1015">Disulfide bond</keyword>
<dbReference type="PANTHER" id="PTHR16311:SF3">
    <property type="entry name" value="THROMBOSPONDIN TYPE-1 DOMAIN-CONTAINING PROTEIN 1"/>
    <property type="match status" value="1"/>
</dbReference>
<dbReference type="OrthoDB" id="5781878at2759"/>
<dbReference type="SUPFAM" id="SSF82895">
    <property type="entry name" value="TSP-1 type 1 repeat"/>
    <property type="match status" value="1"/>
</dbReference>
<dbReference type="SMART" id="SM00706">
    <property type="entry name" value="TECPR"/>
    <property type="match status" value="2"/>
</dbReference>
<sequence length="1242" mass="138778">MISTSVFIRFWLPVDAAYEEKNEKEQGHDSLIHMSNQDRKWWRLASHAMDVSSGLSPVIIFLKKITSPGNNIVILGSSGKIQEIHGYLEVISQAPDTLWGVNSGTALYYAQKKLRFDQTIANWIGFGDEYILFDFTMPGKGYYVTTSNYFCTRLGITEDIPQGDNWECEFLQITLGDLSCGVTGCFVLIDGILHFREGITSDSPIGTTWTPVGNPQHELFVKIEAGPVYELWGITSDGYPYRRLGMCDGIPVGTAWELVPNLLLKDVSFGIYGPVGIAKDLDVVISQNGSPAPKRQREMDDFCTSEVPQCVHPGVDVCVNSATICNARFTPHNGDANNQWRCLADKTLGEDGQVWVEGGICLYTRDSSLRTIVFRYPVLGDFEKQLWLDTFCQNQDVSECSEPYFANYNATSEELVCRTVVTTSSCPVITGLHETLLDLSRGSCADNPLILPLASSQFSADYGPGHSVKLYNNLAYCRSHNKYVFKDVYVTIDFLFRHKICAIGTMGLGGDAVDSYRVSYGIEMDIWKKSSLFGREYEFKGNVDATTLVKRYLPAPVIARWLRVTFAAIKGVKKCLQLEVYGSSLETEADSCQYYKDHLSTTLDGIYYIYPKDTEIRKRVFCKGITDDEPVVEYPFEELIDIEEIGCFRDEATRAMSVRYAVNGITECKTKVHVAGYEVFGLQHGVVCFTGPQAHITYNKYGESDNCVNGNGGGWANSVYRIIKADKLFWPLNTTRDGAPGPIVHGKQAVNVRQGSASRPLAIFPNHCVSNLELCTEGLSIEFWLWFDYTLDYATTTILKSGIKRSDSRGFTMFLKYHHVCMEIHMWSTWFKACVGPLGKPTYWLHVFANWDVASGITLIVDGLEMRSQGTKTNRGGGKKYDIDSILRLGNQFVGGANRYDIAIHSLTIWSRKLSEDEVEARFTKGYTVASEGESCKAVCEAKGLACDSVMSAKGSKVLQRLGVTCSSYVPNNAEDPAEPYILTSSGACHGIGVSDSSCEASKAGVRRLCRCERPGRKMGIGRQIGSEAVHGKFTEWSQWSFCSRTCGSGRRVRTRSCTHPAPRLGGKDCKGITIMHDDCQELLCDVQDGILHEIWLGNPDNGLTKTNNIYSIRNYPNYPTFSHIIEDFTTRSNHSFYGERFRTYFIAPESGDYKFIMECPNACLMSFRKRYKKTVKVFDIVSGPKTVSSTITDLVAGTKYYMFVISVYKADSTEFKLGFESITSGLNINPITKEYMSWKAQ</sequence>
<dbReference type="PANTHER" id="PTHR16311">
    <property type="entry name" value="THROMBOSPONDIN TYPE I DOMAIN-CONTAINING 1"/>
    <property type="match status" value="1"/>
</dbReference>
<dbReference type="Gene3D" id="2.60.120.200">
    <property type="match status" value="1"/>
</dbReference>
<dbReference type="InterPro" id="IPR037524">
    <property type="entry name" value="PA14/GLEYA"/>
</dbReference>
<dbReference type="SMART" id="SM00209">
    <property type="entry name" value="TSP1"/>
    <property type="match status" value="1"/>
</dbReference>
<dbReference type="Proteomes" id="UP001152795">
    <property type="component" value="Unassembled WGS sequence"/>
</dbReference>
<dbReference type="PROSITE" id="PS51820">
    <property type="entry name" value="PA14"/>
    <property type="match status" value="1"/>
</dbReference>
<dbReference type="InterPro" id="IPR000884">
    <property type="entry name" value="TSP1_rpt"/>
</dbReference>
<dbReference type="SUPFAM" id="SSF49785">
    <property type="entry name" value="Galactose-binding domain-like"/>
    <property type="match status" value="1"/>
</dbReference>
<dbReference type="InterPro" id="IPR000421">
    <property type="entry name" value="FA58C"/>
</dbReference>
<dbReference type="Pfam" id="PF00090">
    <property type="entry name" value="TSP_1"/>
    <property type="match status" value="1"/>
</dbReference>
<dbReference type="PROSITE" id="PS50092">
    <property type="entry name" value="TSP1"/>
    <property type="match status" value="1"/>
</dbReference>
<dbReference type="AlphaFoldDB" id="A0A7D9I435"/>
<dbReference type="FunFam" id="2.20.100.10:FF:000002">
    <property type="entry name" value="Unc-5 netrin receptor C"/>
    <property type="match status" value="1"/>
</dbReference>
<dbReference type="SUPFAM" id="SSF49899">
    <property type="entry name" value="Concanavalin A-like lectins/glucanases"/>
    <property type="match status" value="1"/>
</dbReference>